<gene>
    <name evidence="1" type="ORF">NPIL_515731</name>
</gene>
<accession>A0A8X6TDW5</accession>
<name>A0A8X6TDW5_NEPPI</name>
<dbReference type="EMBL" id="BMAW01006272">
    <property type="protein sequence ID" value="GFS98138.1"/>
    <property type="molecule type" value="Genomic_DNA"/>
</dbReference>
<evidence type="ECO:0000313" key="2">
    <source>
        <dbReference type="Proteomes" id="UP000887013"/>
    </source>
</evidence>
<organism evidence="1 2">
    <name type="scientific">Nephila pilipes</name>
    <name type="common">Giant wood spider</name>
    <name type="synonym">Nephila maculata</name>
    <dbReference type="NCBI Taxonomy" id="299642"/>
    <lineage>
        <taxon>Eukaryota</taxon>
        <taxon>Metazoa</taxon>
        <taxon>Ecdysozoa</taxon>
        <taxon>Arthropoda</taxon>
        <taxon>Chelicerata</taxon>
        <taxon>Arachnida</taxon>
        <taxon>Araneae</taxon>
        <taxon>Araneomorphae</taxon>
        <taxon>Entelegynae</taxon>
        <taxon>Araneoidea</taxon>
        <taxon>Nephilidae</taxon>
        <taxon>Nephila</taxon>
    </lineage>
</organism>
<proteinExistence type="predicted"/>
<protein>
    <submittedName>
        <fullName evidence="1">Uncharacterized protein</fullName>
    </submittedName>
</protein>
<sequence>MESSNLKSGWLNVNVAFPTIWKFSSRRLTKSGGYVRAFGEEPTPLPRWKRRSKEINGSVYFLVHWTPLLWWGSFSTPAPLPLSPKRLKG</sequence>
<evidence type="ECO:0000313" key="1">
    <source>
        <dbReference type="EMBL" id="GFS98138.1"/>
    </source>
</evidence>
<dbReference type="Proteomes" id="UP000887013">
    <property type="component" value="Unassembled WGS sequence"/>
</dbReference>
<reference evidence="1" key="1">
    <citation type="submission" date="2020-08" db="EMBL/GenBank/DDBJ databases">
        <title>Multicomponent nature underlies the extraordinary mechanical properties of spider dragline silk.</title>
        <authorList>
            <person name="Kono N."/>
            <person name="Nakamura H."/>
            <person name="Mori M."/>
            <person name="Yoshida Y."/>
            <person name="Ohtoshi R."/>
            <person name="Malay A.D."/>
            <person name="Moran D.A.P."/>
            <person name="Tomita M."/>
            <person name="Numata K."/>
            <person name="Arakawa K."/>
        </authorList>
    </citation>
    <scope>NUCLEOTIDE SEQUENCE</scope>
</reference>
<comment type="caution">
    <text evidence="1">The sequence shown here is derived from an EMBL/GenBank/DDBJ whole genome shotgun (WGS) entry which is preliminary data.</text>
</comment>
<dbReference type="AlphaFoldDB" id="A0A8X6TDW5"/>
<keyword evidence="2" id="KW-1185">Reference proteome</keyword>